<gene>
    <name evidence="1" type="ORF">X801_03320</name>
</gene>
<proteinExistence type="predicted"/>
<dbReference type="EMBL" id="KV892439">
    <property type="protein sequence ID" value="OON20794.1"/>
    <property type="molecule type" value="Genomic_DNA"/>
</dbReference>
<keyword evidence="2" id="KW-1185">Reference proteome</keyword>
<name>A0A1S8X252_OPIVI</name>
<sequence length="95" mass="11084">MSTSIWRLGSKSTHHIRRDSKGELCMHWWCSHATDIIYLYASHTRKSILLDARLRTRRLAISASISQGRKNVPHALKVLPLFVSHQNRQQTHKTR</sequence>
<dbReference type="Proteomes" id="UP000243686">
    <property type="component" value="Unassembled WGS sequence"/>
</dbReference>
<dbReference type="AlphaFoldDB" id="A0A1S8X252"/>
<protein>
    <submittedName>
        <fullName evidence="1">Uncharacterized protein</fullName>
    </submittedName>
</protein>
<accession>A0A1S8X252</accession>
<organism evidence="1 2">
    <name type="scientific">Opisthorchis viverrini</name>
    <name type="common">Southeast Asian liver fluke</name>
    <dbReference type="NCBI Taxonomy" id="6198"/>
    <lineage>
        <taxon>Eukaryota</taxon>
        <taxon>Metazoa</taxon>
        <taxon>Spiralia</taxon>
        <taxon>Lophotrochozoa</taxon>
        <taxon>Platyhelminthes</taxon>
        <taxon>Trematoda</taxon>
        <taxon>Digenea</taxon>
        <taxon>Opisthorchiida</taxon>
        <taxon>Opisthorchiata</taxon>
        <taxon>Opisthorchiidae</taxon>
        <taxon>Opisthorchis</taxon>
    </lineage>
</organism>
<evidence type="ECO:0000313" key="1">
    <source>
        <dbReference type="EMBL" id="OON20794.1"/>
    </source>
</evidence>
<evidence type="ECO:0000313" key="2">
    <source>
        <dbReference type="Proteomes" id="UP000243686"/>
    </source>
</evidence>
<reference evidence="1 2" key="1">
    <citation type="submission" date="2015-03" db="EMBL/GenBank/DDBJ databases">
        <title>Draft genome of the nematode, Opisthorchis viverrini.</title>
        <authorList>
            <person name="Mitreva M."/>
        </authorList>
    </citation>
    <scope>NUCLEOTIDE SEQUENCE [LARGE SCALE GENOMIC DNA]</scope>
    <source>
        <strain evidence="1">Khon Kaen</strain>
    </source>
</reference>